<dbReference type="GO" id="GO:0016020">
    <property type="term" value="C:membrane"/>
    <property type="evidence" value="ECO:0007669"/>
    <property type="project" value="UniProtKB-SubCell"/>
</dbReference>
<organism evidence="7 8">
    <name type="scientific">Rhodotorula paludigena</name>
    <dbReference type="NCBI Taxonomy" id="86838"/>
    <lineage>
        <taxon>Eukaryota</taxon>
        <taxon>Fungi</taxon>
        <taxon>Dikarya</taxon>
        <taxon>Basidiomycota</taxon>
        <taxon>Pucciniomycotina</taxon>
        <taxon>Microbotryomycetes</taxon>
        <taxon>Sporidiobolales</taxon>
        <taxon>Sporidiobolaceae</taxon>
        <taxon>Rhodotorula</taxon>
    </lineage>
</organism>
<evidence type="ECO:0000256" key="2">
    <source>
        <dbReference type="ARBA" id="ARBA00022692"/>
    </source>
</evidence>
<evidence type="ECO:0000259" key="6">
    <source>
        <dbReference type="Pfam" id="PF13664"/>
    </source>
</evidence>
<keyword evidence="3 5" id="KW-1133">Transmembrane helix</keyword>
<dbReference type="PANTHER" id="PTHR23241">
    <property type="entry name" value="LATE EMBRYOGENESIS ABUNDANT PLANTS LEA-RELATED"/>
    <property type="match status" value="1"/>
</dbReference>
<evidence type="ECO:0000313" key="8">
    <source>
        <dbReference type="Proteomes" id="UP001342314"/>
    </source>
</evidence>
<sequence>MSDASVTPSVFRALADQRGLYNILLGTTLGTTVWHSFIGGPVAYKALPRQQFGHLQSKLFPKFFSLQSVASLALAALYGRSRTVSWTRFWRTGDRNAWALVFMVATGFANWWFVGPLTTNTMKRRHRLERLEGKEYSDDKASPEMKQLNRRFGLLHGVSSLLNLVFLSAAASHAAYIAAFSPV</sequence>
<dbReference type="Proteomes" id="UP001342314">
    <property type="component" value="Unassembled WGS sequence"/>
</dbReference>
<dbReference type="PANTHER" id="PTHR23241:SF102">
    <property type="entry name" value="LD23009P"/>
    <property type="match status" value="1"/>
</dbReference>
<feature type="transmembrane region" description="Helical" evidence="5">
    <location>
        <begin position="59"/>
        <end position="78"/>
    </location>
</feature>
<dbReference type="AlphaFoldDB" id="A0AAV5GE93"/>
<name>A0AAV5GE93_9BASI</name>
<feature type="transmembrane region" description="Helical" evidence="5">
    <location>
        <begin position="98"/>
        <end position="117"/>
    </location>
</feature>
<dbReference type="InterPro" id="IPR025423">
    <property type="entry name" value="TMEM205-like"/>
</dbReference>
<evidence type="ECO:0000313" key="7">
    <source>
        <dbReference type="EMBL" id="GJN88075.1"/>
    </source>
</evidence>
<keyword evidence="4 5" id="KW-0472">Membrane</keyword>
<feature type="transmembrane region" description="Helical" evidence="5">
    <location>
        <begin position="20"/>
        <end position="47"/>
    </location>
</feature>
<evidence type="ECO:0000256" key="5">
    <source>
        <dbReference type="SAM" id="Phobius"/>
    </source>
</evidence>
<keyword evidence="8" id="KW-1185">Reference proteome</keyword>
<comment type="caution">
    <text evidence="7">The sequence shown here is derived from an EMBL/GenBank/DDBJ whole genome shotgun (WGS) entry which is preliminary data.</text>
</comment>
<proteinExistence type="predicted"/>
<accession>A0AAV5GE93</accession>
<evidence type="ECO:0000256" key="1">
    <source>
        <dbReference type="ARBA" id="ARBA00004370"/>
    </source>
</evidence>
<gene>
    <name evidence="7" type="ORF">Rhopal_001031-T1</name>
</gene>
<protein>
    <recommendedName>
        <fullName evidence="6">TMEM205-like domain-containing protein</fullName>
    </recommendedName>
</protein>
<comment type="subcellular location">
    <subcellularLocation>
        <location evidence="1">Membrane</location>
    </subcellularLocation>
</comment>
<dbReference type="InterPro" id="IPR053009">
    <property type="entry name" value="Xanthocillin_Biosynth-Assoc"/>
</dbReference>
<dbReference type="EMBL" id="BQKY01000002">
    <property type="protein sequence ID" value="GJN88075.1"/>
    <property type="molecule type" value="Genomic_DNA"/>
</dbReference>
<keyword evidence="2 5" id="KW-0812">Transmembrane</keyword>
<evidence type="ECO:0000256" key="4">
    <source>
        <dbReference type="ARBA" id="ARBA00023136"/>
    </source>
</evidence>
<feature type="domain" description="TMEM205-like" evidence="6">
    <location>
        <begin position="24"/>
        <end position="126"/>
    </location>
</feature>
<reference evidence="7 8" key="1">
    <citation type="submission" date="2021-12" db="EMBL/GenBank/DDBJ databases">
        <title>High titer production of polyol ester of fatty acids by Rhodotorula paludigena BS15 towards product separation-free biomass refinery.</title>
        <authorList>
            <person name="Mano J."/>
            <person name="Ono H."/>
            <person name="Tanaka T."/>
            <person name="Naito K."/>
            <person name="Sushida H."/>
            <person name="Ike M."/>
            <person name="Tokuyasu K."/>
            <person name="Kitaoka M."/>
        </authorList>
    </citation>
    <scope>NUCLEOTIDE SEQUENCE [LARGE SCALE GENOMIC DNA]</scope>
    <source>
        <strain evidence="7 8">BS15</strain>
    </source>
</reference>
<dbReference type="Pfam" id="PF13664">
    <property type="entry name" value="DUF4149"/>
    <property type="match status" value="1"/>
</dbReference>
<feature type="transmembrane region" description="Helical" evidence="5">
    <location>
        <begin position="154"/>
        <end position="179"/>
    </location>
</feature>
<evidence type="ECO:0000256" key="3">
    <source>
        <dbReference type="ARBA" id="ARBA00022989"/>
    </source>
</evidence>